<dbReference type="InterPro" id="IPR002110">
    <property type="entry name" value="Ankyrin_rpt"/>
</dbReference>
<dbReference type="PROSITE" id="PS50297">
    <property type="entry name" value="ANK_REP_REGION"/>
    <property type="match status" value="4"/>
</dbReference>
<dbReference type="AlphaFoldDB" id="A0A1V6SVZ6"/>
<dbReference type="Pfam" id="PF12796">
    <property type="entry name" value="Ank_2"/>
    <property type="match status" value="3"/>
</dbReference>
<feature type="compositionally biased region" description="Basic residues" evidence="4">
    <location>
        <begin position="303"/>
        <end position="314"/>
    </location>
</feature>
<dbReference type="STRING" id="303698.A0A1V6SVZ6"/>
<dbReference type="EMBL" id="MLKD01000019">
    <property type="protein sequence ID" value="OQE17839.1"/>
    <property type="molecule type" value="Genomic_DNA"/>
</dbReference>
<name>A0A1V6SVZ6_9EURO</name>
<evidence type="ECO:0000256" key="3">
    <source>
        <dbReference type="PROSITE-ProRule" id="PRU00023"/>
    </source>
</evidence>
<keyword evidence="2 3" id="KW-0040">ANK repeat</keyword>
<proteinExistence type="predicted"/>
<feature type="repeat" description="ANK" evidence="3">
    <location>
        <begin position="31"/>
        <end position="63"/>
    </location>
</feature>
<evidence type="ECO:0000313" key="6">
    <source>
        <dbReference type="Proteomes" id="UP000191285"/>
    </source>
</evidence>
<gene>
    <name evidence="5" type="ORF">PENSTE_c019G06419</name>
</gene>
<evidence type="ECO:0000313" key="5">
    <source>
        <dbReference type="EMBL" id="OQE17839.1"/>
    </source>
</evidence>
<feature type="repeat" description="ANK" evidence="3">
    <location>
        <begin position="218"/>
        <end position="245"/>
    </location>
</feature>
<protein>
    <submittedName>
        <fullName evidence="5">Uncharacterized protein</fullName>
    </submittedName>
</protein>
<dbReference type="Proteomes" id="UP000191285">
    <property type="component" value="Unassembled WGS sequence"/>
</dbReference>
<evidence type="ECO:0000256" key="2">
    <source>
        <dbReference type="ARBA" id="ARBA00023043"/>
    </source>
</evidence>
<dbReference type="PRINTS" id="PR01415">
    <property type="entry name" value="ANKYRIN"/>
</dbReference>
<feature type="repeat" description="ANK" evidence="3">
    <location>
        <begin position="98"/>
        <end position="130"/>
    </location>
</feature>
<feature type="repeat" description="ANK" evidence="3">
    <location>
        <begin position="1"/>
        <end position="30"/>
    </location>
</feature>
<evidence type="ECO:0000256" key="1">
    <source>
        <dbReference type="ARBA" id="ARBA00022737"/>
    </source>
</evidence>
<dbReference type="PROSITE" id="PS50088">
    <property type="entry name" value="ANK_REPEAT"/>
    <property type="match status" value="5"/>
</dbReference>
<accession>A0A1V6SVZ6</accession>
<reference evidence="6" key="1">
    <citation type="journal article" date="2017" name="Nat. Microbiol.">
        <title>Global analysis of biosynthetic gene clusters reveals vast potential of secondary metabolite production in Penicillium species.</title>
        <authorList>
            <person name="Nielsen J.C."/>
            <person name="Grijseels S."/>
            <person name="Prigent S."/>
            <person name="Ji B."/>
            <person name="Dainat J."/>
            <person name="Nielsen K.F."/>
            <person name="Frisvad J.C."/>
            <person name="Workman M."/>
            <person name="Nielsen J."/>
        </authorList>
    </citation>
    <scope>NUCLEOTIDE SEQUENCE [LARGE SCALE GENOMIC DNA]</scope>
    <source>
        <strain evidence="6">IBT 24891</strain>
    </source>
</reference>
<dbReference type="InterPro" id="IPR036770">
    <property type="entry name" value="Ankyrin_rpt-contain_sf"/>
</dbReference>
<comment type="caution">
    <text evidence="5">The sequence shown here is derived from an EMBL/GenBank/DDBJ whole genome shotgun (WGS) entry which is preliminary data.</text>
</comment>
<feature type="repeat" description="ANK" evidence="3">
    <location>
        <begin position="246"/>
        <end position="278"/>
    </location>
</feature>
<dbReference type="PANTHER" id="PTHR24198:SF165">
    <property type="entry name" value="ANKYRIN REPEAT-CONTAINING PROTEIN-RELATED"/>
    <property type="match status" value="1"/>
</dbReference>
<evidence type="ECO:0000256" key="4">
    <source>
        <dbReference type="SAM" id="MobiDB-lite"/>
    </source>
</evidence>
<dbReference type="PANTHER" id="PTHR24198">
    <property type="entry name" value="ANKYRIN REPEAT AND PROTEIN KINASE DOMAIN-CONTAINING PROTEIN"/>
    <property type="match status" value="1"/>
</dbReference>
<organism evidence="5 6">
    <name type="scientific">Penicillium steckii</name>
    <dbReference type="NCBI Taxonomy" id="303698"/>
    <lineage>
        <taxon>Eukaryota</taxon>
        <taxon>Fungi</taxon>
        <taxon>Dikarya</taxon>
        <taxon>Ascomycota</taxon>
        <taxon>Pezizomycotina</taxon>
        <taxon>Eurotiomycetes</taxon>
        <taxon>Eurotiomycetidae</taxon>
        <taxon>Eurotiales</taxon>
        <taxon>Aspergillaceae</taxon>
        <taxon>Penicillium</taxon>
    </lineage>
</organism>
<dbReference type="OrthoDB" id="20872at2759"/>
<dbReference type="SMART" id="SM00248">
    <property type="entry name" value="ANK"/>
    <property type="match status" value="7"/>
</dbReference>
<keyword evidence="6" id="KW-1185">Reference proteome</keyword>
<sequence length="334" mass="37091">MTLPKAASQNRIDIVRSLLDEGTDPNEIDSLGNTALHTAAEGGHWDIARLLLEKNASPTIKNANDSIPLHLAVKKRHHQVARLLLECENSLMNYSNKQMDSPIHIAARNGDLDMVNLLLEFKVNTSSITTGNTTALHLAVEKENQEICAVLLQYDKTYSVPLVLRMVGYKAAHKTHDWHDETPFAVAIKSGNVDIIKIFFQSGTVSGKERNGLKRPLFHDAVKEGKTEIVKIFLENGTDINMKGWDSQRAIHVAVKEKDVNMVRLLLEYGPSLHVKDGSLCTPEQVSYNPEITMMLRNFGKDKTKKNGKSKKKLGEKSSAPRIASSAPPPEYTP</sequence>
<feature type="region of interest" description="Disordered" evidence="4">
    <location>
        <begin position="298"/>
        <end position="334"/>
    </location>
</feature>
<keyword evidence="1" id="KW-0677">Repeat</keyword>
<dbReference type="SUPFAM" id="SSF48403">
    <property type="entry name" value="Ankyrin repeat"/>
    <property type="match status" value="1"/>
</dbReference>
<dbReference type="Gene3D" id="1.25.40.20">
    <property type="entry name" value="Ankyrin repeat-containing domain"/>
    <property type="match status" value="2"/>
</dbReference>
<feature type="compositionally biased region" description="Low complexity" evidence="4">
    <location>
        <begin position="317"/>
        <end position="326"/>
    </location>
</feature>